<keyword evidence="2" id="KW-0201">Cytochrome c-type biogenesis</keyword>
<dbReference type="HOGENOM" id="CLU_036074_2_1_6"/>
<feature type="region of interest" description="Disordered" evidence="5">
    <location>
        <begin position="216"/>
        <end position="243"/>
    </location>
</feature>
<dbReference type="PANTHER" id="PTHR47870">
    <property type="entry name" value="CYTOCHROME C-TYPE BIOGENESIS PROTEIN CCMH"/>
    <property type="match status" value="1"/>
</dbReference>
<dbReference type="InterPro" id="IPR056412">
    <property type="entry name" value="Ig_CycH"/>
</dbReference>
<evidence type="ECO:0000256" key="6">
    <source>
        <dbReference type="SAM" id="Phobius"/>
    </source>
</evidence>
<dbReference type="AlphaFoldDB" id="H8L375"/>
<accession>H8L375</accession>
<organism evidence="9 10">
    <name type="scientific">Frateuria aurantia (strain ATCC 33424 / DSM 6220 / KCTC 2777 / LMG 1558 / NBRC 3245 / NCIMB 13370)</name>
    <name type="common">Acetobacter aurantius</name>
    <dbReference type="NCBI Taxonomy" id="767434"/>
    <lineage>
        <taxon>Bacteria</taxon>
        <taxon>Pseudomonadati</taxon>
        <taxon>Pseudomonadota</taxon>
        <taxon>Gammaproteobacteria</taxon>
        <taxon>Lysobacterales</taxon>
        <taxon>Rhodanobacteraceae</taxon>
        <taxon>Frateuria</taxon>
    </lineage>
</organism>
<feature type="transmembrane region" description="Helical" evidence="6">
    <location>
        <begin position="6"/>
        <end position="26"/>
    </location>
</feature>
<keyword evidence="1" id="KW-0677">Repeat</keyword>
<dbReference type="GO" id="GO:0005886">
    <property type="term" value="C:plasma membrane"/>
    <property type="evidence" value="ECO:0007669"/>
    <property type="project" value="TreeGrafter"/>
</dbReference>
<gene>
    <name evidence="9" type="ordered locus">Fraau_1050</name>
</gene>
<dbReference type="Pfam" id="PF23914">
    <property type="entry name" value="TPR_CcmH_CycH"/>
    <property type="match status" value="1"/>
</dbReference>
<feature type="transmembrane region" description="Helical" evidence="6">
    <location>
        <begin position="38"/>
        <end position="59"/>
    </location>
</feature>
<keyword evidence="3 4" id="KW-0802">TPR repeat</keyword>
<evidence type="ECO:0000259" key="7">
    <source>
        <dbReference type="Pfam" id="PF23892"/>
    </source>
</evidence>
<dbReference type="STRING" id="767434.Fraau_1050"/>
<dbReference type="Gene3D" id="1.25.40.10">
    <property type="entry name" value="Tetratricopeptide repeat domain"/>
    <property type="match status" value="1"/>
</dbReference>
<dbReference type="PANTHER" id="PTHR47870:SF1">
    <property type="entry name" value="CYTOCHROME C-TYPE BIOGENESIS PROTEIN CCMH"/>
    <property type="match status" value="1"/>
</dbReference>
<dbReference type="InterPro" id="IPR011990">
    <property type="entry name" value="TPR-like_helical_dom_sf"/>
</dbReference>
<proteinExistence type="predicted"/>
<dbReference type="GO" id="GO:0017004">
    <property type="term" value="P:cytochrome complex assembly"/>
    <property type="evidence" value="ECO:0007669"/>
    <property type="project" value="UniProtKB-KW"/>
</dbReference>
<dbReference type="InterPro" id="IPR056413">
    <property type="entry name" value="TPR_CcmH_CycH"/>
</dbReference>
<dbReference type="RefSeq" id="WP_014402517.1">
    <property type="nucleotide sequence ID" value="NC_017033.1"/>
</dbReference>
<dbReference type="InterPro" id="IPR051263">
    <property type="entry name" value="C-type_cytochrome_biogenesis"/>
</dbReference>
<keyword evidence="6" id="KW-1133">Transmembrane helix</keyword>
<feature type="compositionally biased region" description="Polar residues" evidence="5">
    <location>
        <begin position="219"/>
        <end position="241"/>
    </location>
</feature>
<dbReference type="eggNOG" id="COG4235">
    <property type="taxonomic scope" value="Bacteria"/>
</dbReference>
<evidence type="ECO:0000256" key="1">
    <source>
        <dbReference type="ARBA" id="ARBA00022737"/>
    </source>
</evidence>
<dbReference type="SUPFAM" id="SSF48452">
    <property type="entry name" value="TPR-like"/>
    <property type="match status" value="1"/>
</dbReference>
<dbReference type="PROSITE" id="PS50005">
    <property type="entry name" value="TPR"/>
    <property type="match status" value="1"/>
</dbReference>
<evidence type="ECO:0000256" key="4">
    <source>
        <dbReference type="PROSITE-ProRule" id="PRU00339"/>
    </source>
</evidence>
<feature type="repeat" description="TPR" evidence="4">
    <location>
        <begin position="96"/>
        <end position="129"/>
    </location>
</feature>
<dbReference type="Pfam" id="PF23892">
    <property type="entry name" value="Ig_CycH"/>
    <property type="match status" value="1"/>
</dbReference>
<evidence type="ECO:0000256" key="5">
    <source>
        <dbReference type="SAM" id="MobiDB-lite"/>
    </source>
</evidence>
<dbReference type="KEGG" id="fau:Fraau_1050"/>
<sequence length="355" mass="37601">MVKTAFYVIAAAMVLATILLVALPLWRRSLEQSRRSGRPLAVVLAVLVPVAAIAVYGIVGQPSTLNGVPRQDPAQQQLVDALTKLENHLKQQPKDTQGWLLLGQTMAAIRQPQAALDAYQHALDNAPDNVNAMVGWAEMSAMTRPDHQLADHASDLLHKAVAADPKNQRALWLLGISEYQHGLFAQAIDHWKTLQPLIGPDSEIGKIVSGQLRDAEQQLHGQQAQATDSSSEPGKAATTQPGARLPVTVSLAPALASRLKPGDSLFIYARAVGGPPMPLAATKRPASSLPATVTLTDAMAMMPQRNLSAATQVIVGARISHSGQAMPAAGDLEGESAPIRLPVSAPVSIVVDKVD</sequence>
<reference evidence="9" key="1">
    <citation type="submission" date="2012-02" db="EMBL/GenBank/DDBJ databases">
        <title>The complete genome of Frateuria aurantia DSM 6220.</title>
        <authorList>
            <consortium name="US DOE Joint Genome Institute (JGI-PGF)"/>
            <person name="Lucas S."/>
            <person name="Copeland A."/>
            <person name="Lapidus A."/>
            <person name="Glavina del Rio T."/>
            <person name="Dalin E."/>
            <person name="Tice H."/>
            <person name="Bruce D."/>
            <person name="Goodwin L."/>
            <person name="Pitluck S."/>
            <person name="Peters L."/>
            <person name="Ovchinnikova G."/>
            <person name="Teshima H."/>
            <person name="Kyrpides N."/>
            <person name="Mavromatis K."/>
            <person name="Ivanova N."/>
            <person name="Brettin T."/>
            <person name="Detter J.C."/>
            <person name="Han C."/>
            <person name="Larimer F."/>
            <person name="Land M."/>
            <person name="Hauser L."/>
            <person name="Markowitz V."/>
            <person name="Cheng J.-F."/>
            <person name="Hugenholtz P."/>
            <person name="Woyke T."/>
            <person name="Wu D."/>
            <person name="Brambilla E."/>
            <person name="Klenk H.-P."/>
            <person name="Eisen J.A."/>
        </authorList>
    </citation>
    <scope>NUCLEOTIDE SEQUENCE</scope>
    <source>
        <strain evidence="9">DSM 6220</strain>
    </source>
</reference>
<keyword evidence="6" id="KW-0812">Transmembrane</keyword>
<dbReference type="Proteomes" id="UP000005234">
    <property type="component" value="Chromosome"/>
</dbReference>
<evidence type="ECO:0000259" key="8">
    <source>
        <dbReference type="Pfam" id="PF23914"/>
    </source>
</evidence>
<keyword evidence="10" id="KW-1185">Reference proteome</keyword>
<evidence type="ECO:0000313" key="9">
    <source>
        <dbReference type="EMBL" id="AFC85511.1"/>
    </source>
</evidence>
<dbReference type="EMBL" id="CP003350">
    <property type="protein sequence ID" value="AFC85511.1"/>
    <property type="molecule type" value="Genomic_DNA"/>
</dbReference>
<feature type="domain" description="Cytochrome c-type biogenesis protein H Ig-like" evidence="7">
    <location>
        <begin position="246"/>
        <end position="352"/>
    </location>
</feature>
<dbReference type="InterPro" id="IPR019734">
    <property type="entry name" value="TPR_rpt"/>
</dbReference>
<name>H8L375_FRAAD</name>
<protein>
    <submittedName>
        <fullName evidence="9">Uncharacterized protein</fullName>
    </submittedName>
</protein>
<evidence type="ECO:0000313" key="10">
    <source>
        <dbReference type="Proteomes" id="UP000005234"/>
    </source>
</evidence>
<keyword evidence="6" id="KW-0472">Membrane</keyword>
<feature type="domain" description="Cytochrome c-type biogenesis protein H TPR" evidence="8">
    <location>
        <begin position="73"/>
        <end position="203"/>
    </location>
</feature>
<evidence type="ECO:0000256" key="2">
    <source>
        <dbReference type="ARBA" id="ARBA00022748"/>
    </source>
</evidence>
<evidence type="ECO:0000256" key="3">
    <source>
        <dbReference type="ARBA" id="ARBA00022803"/>
    </source>
</evidence>